<evidence type="ECO:0000256" key="8">
    <source>
        <dbReference type="ARBA" id="ARBA00023235"/>
    </source>
</evidence>
<accession>A0A1M5BRP4</accession>
<comment type="pathway">
    <text evidence="3 10">Carbohydrate metabolism; galactose metabolism.</text>
</comment>
<dbReference type="InterPro" id="IPR001509">
    <property type="entry name" value="Epimerase_deHydtase"/>
</dbReference>
<evidence type="ECO:0000256" key="1">
    <source>
        <dbReference type="ARBA" id="ARBA00000083"/>
    </source>
</evidence>
<feature type="domain" description="NAD-dependent epimerase/dehydratase" evidence="11">
    <location>
        <begin position="4"/>
        <end position="252"/>
    </location>
</feature>
<comment type="subunit">
    <text evidence="10">Homodimer.</text>
</comment>
<evidence type="ECO:0000313" key="13">
    <source>
        <dbReference type="Proteomes" id="UP000184144"/>
    </source>
</evidence>
<dbReference type="InterPro" id="IPR036291">
    <property type="entry name" value="NAD(P)-bd_dom_sf"/>
</dbReference>
<comment type="similarity">
    <text evidence="4 10">Belongs to the NAD(P)-dependent epimerase/dehydratase family.</text>
</comment>
<dbReference type="RefSeq" id="WP_073144637.1">
    <property type="nucleotide sequence ID" value="NZ_FQUV01000006.1"/>
</dbReference>
<evidence type="ECO:0000256" key="9">
    <source>
        <dbReference type="ARBA" id="ARBA00023277"/>
    </source>
</evidence>
<dbReference type="Gene3D" id="3.40.50.720">
    <property type="entry name" value="NAD(P)-binding Rossmann-like Domain"/>
    <property type="match status" value="1"/>
</dbReference>
<sequence length="327" mass="35590">MANVLVTGGAGYIGSHACKVLAAAGFRPVTFDNLSTGWQDAVKFGPFVQGDLLDRNQLDEVFAEYAPVAVMHFAALSQVGESTTDPGLYWRNNVGGSLNLIEAAAAAGCVNFVFSSTCATYGDQDGVTLTEDTEQHPINAYGASKRAVEDILRNFQDSHGMKAVIFRYFNVAGADPEGEVGEFHQPETHLIPLMLDAIDGKRDALTVYGTDYDTPDGTCIRDYVHVMDLAAAHVKGIEWLLEGREPRVFNLGTGSGFSVREVIDHSRAVTNKEVPIIEGPRRAGDCTKLVSGSDRAMSELGWSPERSTLEAMITDAWRWHQTGHYEK</sequence>
<dbReference type="PANTHER" id="PTHR43725:SF53">
    <property type="entry name" value="UDP-ARABINOSE 4-EPIMERASE 1"/>
    <property type="match status" value="1"/>
</dbReference>
<organism evidence="12 13">
    <name type="scientific">Litoreibacter ascidiaceicola</name>
    <dbReference type="NCBI Taxonomy" id="1486859"/>
    <lineage>
        <taxon>Bacteria</taxon>
        <taxon>Pseudomonadati</taxon>
        <taxon>Pseudomonadota</taxon>
        <taxon>Alphaproteobacteria</taxon>
        <taxon>Rhodobacterales</taxon>
        <taxon>Roseobacteraceae</taxon>
        <taxon>Litoreibacter</taxon>
    </lineage>
</organism>
<name>A0A1M5BRP4_9RHOB</name>
<evidence type="ECO:0000256" key="10">
    <source>
        <dbReference type="RuleBase" id="RU366046"/>
    </source>
</evidence>
<dbReference type="NCBIfam" id="TIGR01179">
    <property type="entry name" value="galE"/>
    <property type="match status" value="1"/>
</dbReference>
<keyword evidence="7 10" id="KW-0520">NAD</keyword>
<evidence type="ECO:0000256" key="4">
    <source>
        <dbReference type="ARBA" id="ARBA00007637"/>
    </source>
</evidence>
<dbReference type="CDD" id="cd05247">
    <property type="entry name" value="UDP_G4E_1_SDR_e"/>
    <property type="match status" value="1"/>
</dbReference>
<reference evidence="13" key="1">
    <citation type="submission" date="2016-11" db="EMBL/GenBank/DDBJ databases">
        <authorList>
            <person name="Varghese N."/>
            <person name="Submissions S."/>
        </authorList>
    </citation>
    <scope>NUCLEOTIDE SEQUENCE [LARGE SCALE GENOMIC DNA]</scope>
    <source>
        <strain evidence="13">DSM 100566</strain>
    </source>
</reference>
<evidence type="ECO:0000256" key="5">
    <source>
        <dbReference type="ARBA" id="ARBA00013189"/>
    </source>
</evidence>
<dbReference type="Gene3D" id="3.90.25.10">
    <property type="entry name" value="UDP-galactose 4-epimerase, domain 1"/>
    <property type="match status" value="1"/>
</dbReference>
<evidence type="ECO:0000256" key="3">
    <source>
        <dbReference type="ARBA" id="ARBA00004947"/>
    </source>
</evidence>
<dbReference type="GO" id="GO:0003978">
    <property type="term" value="F:UDP-glucose 4-epimerase activity"/>
    <property type="evidence" value="ECO:0007669"/>
    <property type="project" value="UniProtKB-UniRule"/>
</dbReference>
<evidence type="ECO:0000313" key="12">
    <source>
        <dbReference type="EMBL" id="SHF45086.1"/>
    </source>
</evidence>
<dbReference type="EMBL" id="FQUV01000006">
    <property type="protein sequence ID" value="SHF45086.1"/>
    <property type="molecule type" value="Genomic_DNA"/>
</dbReference>
<dbReference type="Proteomes" id="UP000184144">
    <property type="component" value="Unassembled WGS sequence"/>
</dbReference>
<keyword evidence="9 10" id="KW-0119">Carbohydrate metabolism</keyword>
<dbReference type="PANTHER" id="PTHR43725">
    <property type="entry name" value="UDP-GLUCOSE 4-EPIMERASE"/>
    <property type="match status" value="1"/>
</dbReference>
<gene>
    <name evidence="12" type="ORF">SAMN05444273_106107</name>
</gene>
<dbReference type="STRING" id="1486859.SAMN05444273_106107"/>
<comment type="cofactor">
    <cofactor evidence="2 10">
        <name>NAD(+)</name>
        <dbReference type="ChEBI" id="CHEBI:57540"/>
    </cofactor>
</comment>
<evidence type="ECO:0000256" key="2">
    <source>
        <dbReference type="ARBA" id="ARBA00001911"/>
    </source>
</evidence>
<dbReference type="SUPFAM" id="SSF51735">
    <property type="entry name" value="NAD(P)-binding Rossmann-fold domains"/>
    <property type="match status" value="1"/>
</dbReference>
<comment type="catalytic activity">
    <reaction evidence="1 10">
        <text>UDP-alpha-D-glucose = UDP-alpha-D-galactose</text>
        <dbReference type="Rhea" id="RHEA:22168"/>
        <dbReference type="ChEBI" id="CHEBI:58885"/>
        <dbReference type="ChEBI" id="CHEBI:66914"/>
        <dbReference type="EC" id="5.1.3.2"/>
    </reaction>
</comment>
<dbReference type="InterPro" id="IPR005886">
    <property type="entry name" value="UDP_G4E"/>
</dbReference>
<evidence type="ECO:0000259" key="11">
    <source>
        <dbReference type="Pfam" id="PF01370"/>
    </source>
</evidence>
<protein>
    <recommendedName>
        <fullName evidence="6 10">UDP-glucose 4-epimerase</fullName>
        <ecNumber evidence="5 10">5.1.3.2</ecNumber>
    </recommendedName>
</protein>
<keyword evidence="13" id="KW-1185">Reference proteome</keyword>
<evidence type="ECO:0000256" key="6">
    <source>
        <dbReference type="ARBA" id="ARBA00018569"/>
    </source>
</evidence>
<dbReference type="Pfam" id="PF01370">
    <property type="entry name" value="Epimerase"/>
    <property type="match status" value="1"/>
</dbReference>
<dbReference type="GO" id="GO:0033499">
    <property type="term" value="P:galactose catabolic process via UDP-galactose, Leloir pathway"/>
    <property type="evidence" value="ECO:0007669"/>
    <property type="project" value="TreeGrafter"/>
</dbReference>
<keyword evidence="8 10" id="KW-0413">Isomerase</keyword>
<dbReference type="AlphaFoldDB" id="A0A1M5BRP4"/>
<proteinExistence type="inferred from homology"/>
<dbReference type="EC" id="5.1.3.2" evidence="5 10"/>
<dbReference type="OrthoDB" id="9801785at2"/>
<dbReference type="UniPathway" id="UPA00214"/>
<evidence type="ECO:0000256" key="7">
    <source>
        <dbReference type="ARBA" id="ARBA00023027"/>
    </source>
</evidence>